<gene>
    <name evidence="1" type="ORF">BCON_0012g00090</name>
</gene>
<reference evidence="1 2" key="1">
    <citation type="submission" date="2017-12" db="EMBL/GenBank/DDBJ databases">
        <title>Comparative genomics of Botrytis spp.</title>
        <authorList>
            <person name="Valero-Jimenez C.A."/>
            <person name="Tapia P."/>
            <person name="Veloso J."/>
            <person name="Silva-Moreno E."/>
            <person name="Staats M."/>
            <person name="Valdes J.H."/>
            <person name="Van Kan J.A.L."/>
        </authorList>
    </citation>
    <scope>NUCLEOTIDE SEQUENCE [LARGE SCALE GENOMIC DNA]</scope>
    <source>
        <strain evidence="1 2">MUCL11595</strain>
    </source>
</reference>
<proteinExistence type="predicted"/>
<accession>A0A4Z1IVV4</accession>
<dbReference type="AlphaFoldDB" id="A0A4Z1IVV4"/>
<organism evidence="1 2">
    <name type="scientific">Botryotinia convoluta</name>
    <dbReference type="NCBI Taxonomy" id="54673"/>
    <lineage>
        <taxon>Eukaryota</taxon>
        <taxon>Fungi</taxon>
        <taxon>Dikarya</taxon>
        <taxon>Ascomycota</taxon>
        <taxon>Pezizomycotina</taxon>
        <taxon>Leotiomycetes</taxon>
        <taxon>Helotiales</taxon>
        <taxon>Sclerotiniaceae</taxon>
        <taxon>Botryotinia</taxon>
    </lineage>
</organism>
<dbReference type="Proteomes" id="UP000297527">
    <property type="component" value="Unassembled WGS sequence"/>
</dbReference>
<evidence type="ECO:0000313" key="1">
    <source>
        <dbReference type="EMBL" id="TGO63520.1"/>
    </source>
</evidence>
<dbReference type="EMBL" id="PQXN01000012">
    <property type="protein sequence ID" value="TGO63520.1"/>
    <property type="molecule type" value="Genomic_DNA"/>
</dbReference>
<keyword evidence="2" id="KW-1185">Reference proteome</keyword>
<dbReference type="OrthoDB" id="5946236at2759"/>
<name>A0A4Z1IVV4_9HELO</name>
<sequence length="73" mass="8385">MSSVHLDTTLEELYGLDKEDPRKIYLSYTIPTATLQTTQGIPISQKYTLKTSKFKRESLLKWFRNSSVSLQGT</sequence>
<protein>
    <submittedName>
        <fullName evidence="1">Uncharacterized protein</fullName>
    </submittedName>
</protein>
<evidence type="ECO:0000313" key="2">
    <source>
        <dbReference type="Proteomes" id="UP000297527"/>
    </source>
</evidence>
<comment type="caution">
    <text evidence="1">The sequence shown here is derived from an EMBL/GenBank/DDBJ whole genome shotgun (WGS) entry which is preliminary data.</text>
</comment>